<reference evidence="2 3" key="1">
    <citation type="submission" date="2018-09" db="EMBL/GenBank/DDBJ databases">
        <title>Genomic investigation of the strawberry pathogen Phytophthora fragariae indicates pathogenicity is determined by transcriptional variation in three key races.</title>
        <authorList>
            <person name="Adams T.M."/>
            <person name="Armitage A.D."/>
            <person name="Sobczyk M.K."/>
            <person name="Bates H.J."/>
            <person name="Dunwell J.M."/>
            <person name="Nellist C.F."/>
            <person name="Harrison R.J."/>
        </authorList>
    </citation>
    <scope>NUCLEOTIDE SEQUENCE [LARGE SCALE GENOMIC DNA]</scope>
    <source>
        <strain evidence="2 3">SCRP245</strain>
    </source>
</reference>
<dbReference type="AlphaFoldDB" id="A0A6A3IWT3"/>
<dbReference type="Proteomes" id="UP000460718">
    <property type="component" value="Unassembled WGS sequence"/>
</dbReference>
<dbReference type="PANTHER" id="PTHR47160">
    <property type="entry name" value="PUTATIVE-RELATED"/>
    <property type="match status" value="1"/>
</dbReference>
<evidence type="ECO:0000313" key="2">
    <source>
        <dbReference type="EMBL" id="KAE8985408.1"/>
    </source>
</evidence>
<proteinExistence type="predicted"/>
<dbReference type="PANTHER" id="PTHR47160:SF5">
    <property type="entry name" value="MULE TRANSPOSASE DOMAIN-CONTAINING PROTEIN"/>
    <property type="match status" value="1"/>
</dbReference>
<protein>
    <recommendedName>
        <fullName evidence="1">MULE transposase domain-containing protein</fullName>
    </recommendedName>
</protein>
<evidence type="ECO:0000259" key="1">
    <source>
        <dbReference type="Pfam" id="PF10551"/>
    </source>
</evidence>
<dbReference type="InterPro" id="IPR018289">
    <property type="entry name" value="MULE_transposase_dom"/>
</dbReference>
<evidence type="ECO:0000313" key="3">
    <source>
        <dbReference type="Proteomes" id="UP000460718"/>
    </source>
</evidence>
<dbReference type="Pfam" id="PF10551">
    <property type="entry name" value="MULE"/>
    <property type="match status" value="1"/>
</dbReference>
<sequence length="453" mass="52283">MNYQGYQFHLKRKVVNRAGLQTENLSCAQRTNGCPARLIVKTGAPVVVKNDHPCRPPAKPAIDARDEMKAMLESQSQEDLGRVPGRVWDSVYADLKEKYLDRPFQVLSRQQGIKHVEHVRAVVNGGDFFRTIETEPQCFLSEMDERFFLLFNSTFVSKNALQRICGFAHPELIPILRQPGLAHYIDGTFKVCPRPLKQIVIVMAYDASLDVYVPVLYVLATAKCEKTYKYMLYWLQAAVTFQVKPWTVTFDFEKALINAVMGAFPMSVLVGCLFHWKQAIRRKLVDLRIPKEAIRTAMSPGIMDTLTVIPVDEIVSHGIPYVRSKIDERSHKKAWNTFWSYFSQTWMENYDPSWWNVSEMILTNADISNRTNNPVESYNNLYKGCFENGFPNPYVWLQVTKREAVRVCEMLDQIRKNIRDPTRRPSRCKYSPSHLVVADPRIPSDYPVEDLDE</sequence>
<feature type="domain" description="MULE transposase" evidence="1">
    <location>
        <begin position="184"/>
        <end position="277"/>
    </location>
</feature>
<comment type="caution">
    <text evidence="2">The sequence shown here is derived from an EMBL/GenBank/DDBJ whole genome shotgun (WGS) entry which is preliminary data.</text>
</comment>
<dbReference type="Gene3D" id="2.20.25.240">
    <property type="match status" value="1"/>
</dbReference>
<accession>A0A6A3IWT3</accession>
<organism evidence="2 3">
    <name type="scientific">Phytophthora fragariae</name>
    <dbReference type="NCBI Taxonomy" id="53985"/>
    <lineage>
        <taxon>Eukaryota</taxon>
        <taxon>Sar</taxon>
        <taxon>Stramenopiles</taxon>
        <taxon>Oomycota</taxon>
        <taxon>Peronosporomycetes</taxon>
        <taxon>Peronosporales</taxon>
        <taxon>Peronosporaceae</taxon>
        <taxon>Phytophthora</taxon>
    </lineage>
</organism>
<gene>
    <name evidence="2" type="ORF">PF011_g20399</name>
</gene>
<dbReference type="EMBL" id="QXFW01001819">
    <property type="protein sequence ID" value="KAE8985408.1"/>
    <property type="molecule type" value="Genomic_DNA"/>
</dbReference>
<name>A0A6A3IWT3_9STRA</name>